<reference evidence="2" key="1">
    <citation type="submission" date="2022-04" db="EMBL/GenBank/DDBJ databases">
        <title>Complete genome sequence of a cyanobacterium, Nostoc sp. SO-36, isolated in Antarctica.</title>
        <authorList>
            <person name="Kanesaki Y."/>
            <person name="Effendi D."/>
            <person name="Sakamoto T."/>
            <person name="Ohtani S."/>
            <person name="Awai K."/>
        </authorList>
    </citation>
    <scope>NUCLEOTIDE SEQUENCE</scope>
    <source>
        <strain evidence="2">SO-36</strain>
    </source>
</reference>
<dbReference type="RefSeq" id="WP_251959634.1">
    <property type="nucleotide sequence ID" value="NZ_AP025732.1"/>
</dbReference>
<keyword evidence="3" id="KW-1185">Reference proteome</keyword>
<organism evidence="2 3">
    <name type="scientific">Nostoc cf. commune SO-36</name>
    <dbReference type="NCBI Taxonomy" id="449208"/>
    <lineage>
        <taxon>Bacteria</taxon>
        <taxon>Bacillati</taxon>
        <taxon>Cyanobacteriota</taxon>
        <taxon>Cyanophyceae</taxon>
        <taxon>Nostocales</taxon>
        <taxon>Nostocaceae</taxon>
        <taxon>Nostoc</taxon>
    </lineage>
</organism>
<accession>A0ABM7Z0J4</accession>
<dbReference type="EMBL" id="AP025732">
    <property type="protein sequence ID" value="BDI16484.1"/>
    <property type="molecule type" value="Genomic_DNA"/>
</dbReference>
<name>A0ABM7Z0J4_NOSCO</name>
<sequence>MGIRCEGTAKLRILETDEVFEVNPDDLEWEFVEADERSMGAELHYCAAFYFYSEQEGFEVKVEWDAWEYPIGSIGCSDAECEGCELLQDFYIYSDSLEEIELTFPEPVSPKAIAEAFSELKVKIQDEYNSELFLKEYKLLDDGSMMIRVAYPSRISDGDRIIRQPLEQRVRELENENAHLKGKLKSNDSEMARLERLLAAPKVEIKNSGNLQIGSNNSMSDNRTINTNGGNYYESINTKGGNYVQGNYINMSQDLTQAASQIQELIEQLQNSGVAVDVAQEEVARDVATQAQNNPTVRDKLIKWGQSLGDATISDVVKGVVKLGIRSVGIPLP</sequence>
<gene>
    <name evidence="2" type="ORF">ANSO36C_22860</name>
</gene>
<feature type="coiled-coil region" evidence="1">
    <location>
        <begin position="163"/>
        <end position="190"/>
    </location>
</feature>
<evidence type="ECO:0000313" key="2">
    <source>
        <dbReference type="EMBL" id="BDI16484.1"/>
    </source>
</evidence>
<proteinExistence type="predicted"/>
<keyword evidence="1" id="KW-0175">Coiled coil</keyword>
<feature type="coiled-coil region" evidence="1">
    <location>
        <begin position="248"/>
        <end position="282"/>
    </location>
</feature>
<protein>
    <submittedName>
        <fullName evidence="2">Uncharacterized protein</fullName>
    </submittedName>
</protein>
<evidence type="ECO:0000313" key="3">
    <source>
        <dbReference type="Proteomes" id="UP001055453"/>
    </source>
</evidence>
<dbReference type="Proteomes" id="UP001055453">
    <property type="component" value="Chromosome"/>
</dbReference>
<evidence type="ECO:0000256" key="1">
    <source>
        <dbReference type="SAM" id="Coils"/>
    </source>
</evidence>